<reference evidence="2 3" key="1">
    <citation type="submission" date="2016-08" db="EMBL/GenBank/DDBJ databases">
        <authorList>
            <consortium name="Pathogen Informatics"/>
        </authorList>
    </citation>
    <scope>NUCLEOTIDE SEQUENCE [LARGE SCALE GENOMIC DNA]</scope>
    <source>
        <strain evidence="2 3">AJ</strain>
    </source>
</reference>
<dbReference type="Pfam" id="PF09592">
    <property type="entry name" value="DUF2031"/>
    <property type="match status" value="1"/>
</dbReference>
<proteinExistence type="predicted"/>
<evidence type="ECO:0000313" key="2">
    <source>
        <dbReference type="EMBL" id="SCM03535.1"/>
    </source>
</evidence>
<keyword evidence="1" id="KW-0472">Membrane</keyword>
<gene>
    <name evidence="2" type="ORF">PCHAJ_000351700</name>
</gene>
<keyword evidence="1" id="KW-1133">Transmembrane helix</keyword>
<protein>
    <submittedName>
        <fullName evidence="2">Fam-b protein</fullName>
    </submittedName>
</protein>
<dbReference type="Proteomes" id="UP000507163">
    <property type="component" value="Chromosome 13"/>
</dbReference>
<name>A0A1C6XHI2_PLACU</name>
<evidence type="ECO:0000256" key="1">
    <source>
        <dbReference type="SAM" id="Phobius"/>
    </source>
</evidence>
<evidence type="ECO:0000313" key="3">
    <source>
        <dbReference type="Proteomes" id="UP000507163"/>
    </source>
</evidence>
<accession>A0A1C6XHI2</accession>
<dbReference type="InterPro" id="IPR006484">
    <property type="entry name" value="PYST_B"/>
</dbReference>
<dbReference type="NCBIfam" id="TIGR01597">
    <property type="entry name" value="PYST-B"/>
    <property type="match status" value="1"/>
</dbReference>
<sequence length="242" mass="28233">MLIMKPAILKSVFFSIIICSFEYAKNELYFISERNIYLERNVINFKNNRILSDADNQFDLNDFYKSTWSLANQLNDYNDVDDDDEDTKKIRNIINSHIKEHKESNTLPNLNNVDKKTKNLIHKLRKKLEGMKKKLDNIRNDEIEIQPTQDKRIANKDDNFEDEYNEITSSKQYEIHVIDRKLKKAEKKFVGASLAFIASLIIILASGVSLYLLILLTPCAIFMCKSFVDLDKLAIKKLKMLA</sequence>
<dbReference type="EMBL" id="LT608179">
    <property type="protein sequence ID" value="SCM03535.1"/>
    <property type="molecule type" value="Genomic_DNA"/>
</dbReference>
<feature type="transmembrane region" description="Helical" evidence="1">
    <location>
        <begin position="189"/>
        <end position="205"/>
    </location>
</feature>
<dbReference type="AlphaFoldDB" id="A0A1C6XHI2"/>
<organism evidence="2 3">
    <name type="scientific">Plasmodium chabaudi chabaudi</name>
    <dbReference type="NCBI Taxonomy" id="31271"/>
    <lineage>
        <taxon>Eukaryota</taxon>
        <taxon>Sar</taxon>
        <taxon>Alveolata</taxon>
        <taxon>Apicomplexa</taxon>
        <taxon>Aconoidasida</taxon>
        <taxon>Haemosporida</taxon>
        <taxon>Plasmodiidae</taxon>
        <taxon>Plasmodium</taxon>
        <taxon>Plasmodium (Vinckeia)</taxon>
    </lineage>
</organism>
<keyword evidence="1" id="KW-0812">Transmembrane</keyword>